<evidence type="ECO:0000259" key="2">
    <source>
        <dbReference type="Pfam" id="PF23673"/>
    </source>
</evidence>
<dbReference type="Pfam" id="PF23673">
    <property type="entry name" value="DUF7154"/>
    <property type="match status" value="1"/>
</dbReference>
<proteinExistence type="predicted"/>
<feature type="domain" description="DUF7154" evidence="2">
    <location>
        <begin position="332"/>
        <end position="439"/>
    </location>
</feature>
<comment type="caution">
    <text evidence="3">The sequence shown here is derived from an EMBL/GenBank/DDBJ whole genome shotgun (WGS) entry which is preliminary data.</text>
</comment>
<keyword evidence="1" id="KW-0732">Signal</keyword>
<sequence>MKLYSFPFLLAAILKFSEACLVIRYSKPPACACKTLKLDSSNIKENQVKENELYDLVLLSVIKSPEILIDDCSVQVRCEGGSELYIFDTDKGSKIGEYSLDGFCDPYQQHWMVDTGNGMEQYKELKGVCVLKETVICLPTDPATLLIAYSNDLDSFELRQGLLPGINKFEETRYAMFASVRFDTKTKEDIVFHEGATQADSYKMFTDHILEQTVDPSLGFDSSETGSDVLDALERFIGTNHPNVCGSLVVILMARNPNEVDISKIVTKVRAYRIQLRIAGRDRDQPFGGLHPETMYELAAKTNGFCAFSNWTSDASWALPDTLYFNAYFSSNHKVSGTGSMVLPPVIFTEGMSLYFGIAVQSRATAKSFQTFTISWTNTESGTSGTMTKSREQLDRWTESSMNYFQFRDFIEKIEPSAYEFKLEYSYFTEDTILIRINSDKPNDHWLPYQD</sequence>
<keyword evidence="4" id="KW-1185">Reference proteome</keyword>
<gene>
    <name evidence="3" type="primary">Cnig_chr_I.g3404</name>
    <name evidence="3" type="ORF">B9Z55_003404</name>
</gene>
<feature type="signal peptide" evidence="1">
    <location>
        <begin position="1"/>
        <end position="19"/>
    </location>
</feature>
<dbReference type="AlphaFoldDB" id="A0A2G5VQH4"/>
<name>A0A2G5VQH4_9PELO</name>
<evidence type="ECO:0000313" key="4">
    <source>
        <dbReference type="Proteomes" id="UP000230233"/>
    </source>
</evidence>
<dbReference type="PANTHER" id="PTHR23062">
    <property type="entry name" value="HYPOTHETICAL PROTEIN C.ELEGANS"/>
    <property type="match status" value="1"/>
</dbReference>
<dbReference type="EMBL" id="PDUG01000001">
    <property type="protein sequence ID" value="PIC53931.1"/>
    <property type="molecule type" value="Genomic_DNA"/>
</dbReference>
<reference evidence="4" key="1">
    <citation type="submission" date="2017-10" db="EMBL/GenBank/DDBJ databases">
        <title>Rapid genome shrinkage in a self-fertile nematode reveals novel sperm competition proteins.</title>
        <authorList>
            <person name="Yin D."/>
            <person name="Schwarz E.M."/>
            <person name="Thomas C.G."/>
            <person name="Felde R.L."/>
            <person name="Korf I.F."/>
            <person name="Cutter A.D."/>
            <person name="Schartner C.M."/>
            <person name="Ralston E.J."/>
            <person name="Meyer B.J."/>
            <person name="Haag E.S."/>
        </authorList>
    </citation>
    <scope>NUCLEOTIDE SEQUENCE [LARGE SCALE GENOMIC DNA]</scope>
    <source>
        <strain evidence="4">JU1422</strain>
    </source>
</reference>
<dbReference type="InterPro" id="IPR055578">
    <property type="entry name" value="DUF7154"/>
</dbReference>
<dbReference type="STRING" id="1611254.A0A2G5VQH4"/>
<organism evidence="3 4">
    <name type="scientific">Caenorhabditis nigoni</name>
    <dbReference type="NCBI Taxonomy" id="1611254"/>
    <lineage>
        <taxon>Eukaryota</taxon>
        <taxon>Metazoa</taxon>
        <taxon>Ecdysozoa</taxon>
        <taxon>Nematoda</taxon>
        <taxon>Chromadorea</taxon>
        <taxon>Rhabditida</taxon>
        <taxon>Rhabditina</taxon>
        <taxon>Rhabditomorpha</taxon>
        <taxon>Rhabditoidea</taxon>
        <taxon>Rhabditidae</taxon>
        <taxon>Peloderinae</taxon>
        <taxon>Caenorhabditis</taxon>
    </lineage>
</organism>
<feature type="chain" id="PRO_5013862236" description="DUF7154 domain-containing protein" evidence="1">
    <location>
        <begin position="20"/>
        <end position="451"/>
    </location>
</feature>
<dbReference type="Proteomes" id="UP000230233">
    <property type="component" value="Chromosome I"/>
</dbReference>
<protein>
    <recommendedName>
        <fullName evidence="2">DUF7154 domain-containing protein</fullName>
    </recommendedName>
</protein>
<dbReference type="PANTHER" id="PTHR23062:SF3">
    <property type="entry name" value="ANF_RECEPTOR DOMAIN-CONTAINING PROTEIN-RELATED"/>
    <property type="match status" value="1"/>
</dbReference>
<evidence type="ECO:0000313" key="3">
    <source>
        <dbReference type="EMBL" id="PIC53931.1"/>
    </source>
</evidence>
<evidence type="ECO:0000256" key="1">
    <source>
        <dbReference type="SAM" id="SignalP"/>
    </source>
</evidence>
<accession>A0A2G5VQH4</accession>
<dbReference type="GO" id="GO:0045087">
    <property type="term" value="P:innate immune response"/>
    <property type="evidence" value="ECO:0007669"/>
    <property type="project" value="TreeGrafter"/>
</dbReference>